<organism evidence="1 2">
    <name type="scientific">Rubritalea halochordaticola</name>
    <dbReference type="NCBI Taxonomy" id="714537"/>
    <lineage>
        <taxon>Bacteria</taxon>
        <taxon>Pseudomonadati</taxon>
        <taxon>Verrucomicrobiota</taxon>
        <taxon>Verrucomicrobiia</taxon>
        <taxon>Verrucomicrobiales</taxon>
        <taxon>Rubritaleaceae</taxon>
        <taxon>Rubritalea</taxon>
    </lineage>
</organism>
<evidence type="ECO:0008006" key="3">
    <source>
        <dbReference type="Google" id="ProtNLM"/>
    </source>
</evidence>
<protein>
    <recommendedName>
        <fullName evidence="3">DUF3857 domain-containing protein</fullName>
    </recommendedName>
</protein>
<dbReference type="Proteomes" id="UP001424741">
    <property type="component" value="Unassembled WGS sequence"/>
</dbReference>
<accession>A0ABP9V862</accession>
<name>A0ABP9V862_9BACT</name>
<proteinExistence type="predicted"/>
<dbReference type="RefSeq" id="WP_346189431.1">
    <property type="nucleotide sequence ID" value="NZ_BAABRL010000010.1"/>
</dbReference>
<comment type="caution">
    <text evidence="1">The sequence shown here is derived from an EMBL/GenBank/DDBJ whole genome shotgun (WGS) entry which is preliminary data.</text>
</comment>
<reference evidence="1 2" key="1">
    <citation type="submission" date="2024-02" db="EMBL/GenBank/DDBJ databases">
        <title>Rubritalea halochordaticola NBRC 107102.</title>
        <authorList>
            <person name="Ichikawa N."/>
            <person name="Katano-Makiyama Y."/>
            <person name="Hidaka K."/>
        </authorList>
    </citation>
    <scope>NUCLEOTIDE SEQUENCE [LARGE SCALE GENOMIC DNA]</scope>
    <source>
        <strain evidence="1 2">NBRC 107102</strain>
    </source>
</reference>
<keyword evidence="2" id="KW-1185">Reference proteome</keyword>
<gene>
    <name evidence="1" type="ORF">Rhal01_03008</name>
</gene>
<evidence type="ECO:0000313" key="1">
    <source>
        <dbReference type="EMBL" id="GAA5496822.1"/>
    </source>
</evidence>
<dbReference type="EMBL" id="BAABRL010000010">
    <property type="protein sequence ID" value="GAA5496822.1"/>
    <property type="molecule type" value="Genomic_DNA"/>
</dbReference>
<sequence>MNKAFHFTTFGIACAALVISIWPDQTDPEKPLNSAEYLSPSDLNIEKHVFRAKPGKDEVVYLECKMLYDGKLVKKIINYIHTDGKVHEEPLIVIDKYALLTVDEQLTYDKKFKSFAPLNLEFICSGFIESVNHLHFRGSSVSQNNFYLQAGSWSLEANSNEAEFHYVDMSSIQAEKEGIKPKPVDFYFTMTTMPYSEAKAKHPDLPEMKPNNGWTYQDLDRDISVFPYRRAAEESLDRQLNFKG</sequence>
<evidence type="ECO:0000313" key="2">
    <source>
        <dbReference type="Proteomes" id="UP001424741"/>
    </source>
</evidence>